<evidence type="ECO:0000256" key="1">
    <source>
        <dbReference type="ARBA" id="ARBA00001926"/>
    </source>
</evidence>
<protein>
    <recommendedName>
        <fullName evidence="9">Tetrahaem cytochrome domain-containing protein</fullName>
    </recommendedName>
</protein>
<evidence type="ECO:0000256" key="3">
    <source>
        <dbReference type="ARBA" id="ARBA00022448"/>
    </source>
</evidence>
<evidence type="ECO:0000313" key="11">
    <source>
        <dbReference type="Proteomes" id="UP000556026"/>
    </source>
</evidence>
<sequence>MKNNIKQRRGFRFAPALVALVIGICAGGVYAAHAADAKGGDLGKLHASAGVACAMCHVDAKHPAPVPMEKCLGCHGDTRKLAEKTANVKPRNPHENRHYGTEADCNICHHQHKKSENFCLPCHQPFNFDVP</sequence>
<dbReference type="GO" id="GO:0046872">
    <property type="term" value="F:metal ion binding"/>
    <property type="evidence" value="ECO:0007669"/>
    <property type="project" value="UniProtKB-KW"/>
</dbReference>
<gene>
    <name evidence="10" type="ORF">GMST_02100</name>
</gene>
<proteinExistence type="predicted"/>
<dbReference type="GO" id="GO:0030313">
    <property type="term" value="C:cell envelope"/>
    <property type="evidence" value="ECO:0007669"/>
    <property type="project" value="UniProtKB-SubCell"/>
</dbReference>
<dbReference type="Pfam" id="PF14537">
    <property type="entry name" value="Cytochrom_c3_2"/>
    <property type="match status" value="1"/>
</dbReference>
<accession>A0A6V8MD21</accession>
<keyword evidence="5" id="KW-0479">Metal-binding</keyword>
<feature type="chain" id="PRO_5027751374" description="Tetrahaem cytochrome domain-containing protein" evidence="8">
    <location>
        <begin position="32"/>
        <end position="131"/>
    </location>
</feature>
<dbReference type="EMBL" id="BLXX01000001">
    <property type="protein sequence ID" value="GFO57885.1"/>
    <property type="molecule type" value="Genomic_DNA"/>
</dbReference>
<evidence type="ECO:0000313" key="10">
    <source>
        <dbReference type="EMBL" id="GFO57885.1"/>
    </source>
</evidence>
<evidence type="ECO:0000256" key="7">
    <source>
        <dbReference type="ARBA" id="ARBA00023004"/>
    </source>
</evidence>
<evidence type="ECO:0000256" key="4">
    <source>
        <dbReference type="ARBA" id="ARBA00022617"/>
    </source>
</evidence>
<keyword evidence="11" id="KW-1185">Reference proteome</keyword>
<evidence type="ECO:0000259" key="9">
    <source>
        <dbReference type="Pfam" id="PF14537"/>
    </source>
</evidence>
<comment type="caution">
    <text evidence="10">The sequence shown here is derived from an EMBL/GenBank/DDBJ whole genome shotgun (WGS) entry which is preliminary data.</text>
</comment>
<reference evidence="11" key="1">
    <citation type="submission" date="2020-06" db="EMBL/GenBank/DDBJ databases">
        <title>Draft genomic sequence of Geomonas sp. Red330.</title>
        <authorList>
            <person name="Itoh H."/>
            <person name="Zhenxing X."/>
            <person name="Ushijima N."/>
            <person name="Masuda Y."/>
            <person name="Shiratori Y."/>
            <person name="Senoo K."/>
        </authorList>
    </citation>
    <scope>NUCLEOTIDE SEQUENCE [LARGE SCALE GENOMIC DNA]</scope>
    <source>
        <strain evidence="11">Red330</strain>
    </source>
</reference>
<feature type="domain" description="Tetrahaem cytochrome" evidence="9">
    <location>
        <begin position="46"/>
        <end position="124"/>
    </location>
</feature>
<evidence type="ECO:0000256" key="5">
    <source>
        <dbReference type="ARBA" id="ARBA00022723"/>
    </source>
</evidence>
<keyword evidence="8" id="KW-0732">Signal</keyword>
<name>A0A6V8MD21_9BACT</name>
<keyword evidence="4" id="KW-0349">Heme</keyword>
<evidence type="ECO:0000256" key="6">
    <source>
        <dbReference type="ARBA" id="ARBA00022982"/>
    </source>
</evidence>
<comment type="cofactor">
    <cofactor evidence="1">
        <name>heme c</name>
        <dbReference type="ChEBI" id="CHEBI:61717"/>
    </cofactor>
</comment>
<keyword evidence="3" id="KW-0813">Transport</keyword>
<dbReference type="InterPro" id="IPR036280">
    <property type="entry name" value="Multihaem_cyt_sf"/>
</dbReference>
<organism evidence="10 11">
    <name type="scientific">Geomonas silvestris</name>
    <dbReference type="NCBI Taxonomy" id="2740184"/>
    <lineage>
        <taxon>Bacteria</taxon>
        <taxon>Pseudomonadati</taxon>
        <taxon>Thermodesulfobacteriota</taxon>
        <taxon>Desulfuromonadia</taxon>
        <taxon>Geobacterales</taxon>
        <taxon>Geobacteraceae</taxon>
        <taxon>Geomonas</taxon>
    </lineage>
</organism>
<dbReference type="AlphaFoldDB" id="A0A6V8MD21"/>
<keyword evidence="6" id="KW-0249">Electron transport</keyword>
<dbReference type="InterPro" id="IPR012286">
    <property type="entry name" value="Tetrahaem_cytochrome"/>
</dbReference>
<dbReference type="RefSeq" id="WP_183352742.1">
    <property type="nucleotide sequence ID" value="NZ_BLXX01000001.1"/>
</dbReference>
<dbReference type="SUPFAM" id="SSF48695">
    <property type="entry name" value="Multiheme cytochromes"/>
    <property type="match status" value="1"/>
</dbReference>
<dbReference type="Proteomes" id="UP000556026">
    <property type="component" value="Unassembled WGS sequence"/>
</dbReference>
<evidence type="ECO:0000256" key="2">
    <source>
        <dbReference type="ARBA" id="ARBA00004196"/>
    </source>
</evidence>
<comment type="subcellular location">
    <subcellularLocation>
        <location evidence="2">Cell envelope</location>
    </subcellularLocation>
</comment>
<keyword evidence="7" id="KW-0408">Iron</keyword>
<evidence type="ECO:0000256" key="8">
    <source>
        <dbReference type="SAM" id="SignalP"/>
    </source>
</evidence>
<dbReference type="Gene3D" id="1.10.1130.10">
    <property type="entry name" value="Flavocytochrome C3, Chain A"/>
    <property type="match status" value="1"/>
</dbReference>
<feature type="signal peptide" evidence="8">
    <location>
        <begin position="1"/>
        <end position="31"/>
    </location>
</feature>